<keyword evidence="2" id="KW-0489">Methyltransferase</keyword>
<protein>
    <recommendedName>
        <fullName evidence="6">SAM-dependent methyltransferase</fullName>
    </recommendedName>
</protein>
<organism evidence="5">
    <name type="scientific">marine metagenome</name>
    <dbReference type="NCBI Taxonomy" id="408172"/>
    <lineage>
        <taxon>unclassified sequences</taxon>
        <taxon>metagenomes</taxon>
        <taxon>ecological metagenomes</taxon>
    </lineage>
</organism>
<dbReference type="GO" id="GO:0005739">
    <property type="term" value="C:mitochondrion"/>
    <property type="evidence" value="ECO:0007669"/>
    <property type="project" value="UniProtKB-SubCell"/>
</dbReference>
<dbReference type="InterPro" id="IPR038375">
    <property type="entry name" value="NDUFAF7_sf"/>
</dbReference>
<dbReference type="PANTHER" id="PTHR12049">
    <property type="entry name" value="PROTEIN ARGININE METHYLTRANSFERASE NDUFAF7, MITOCHONDRIAL"/>
    <property type="match status" value="1"/>
</dbReference>
<reference evidence="5" key="1">
    <citation type="submission" date="2018-05" db="EMBL/GenBank/DDBJ databases">
        <authorList>
            <person name="Lanie J.A."/>
            <person name="Ng W.-L."/>
            <person name="Kazmierczak K.M."/>
            <person name="Andrzejewski T.M."/>
            <person name="Davidsen T.M."/>
            <person name="Wayne K.J."/>
            <person name="Tettelin H."/>
            <person name="Glass J.I."/>
            <person name="Rusch D."/>
            <person name="Podicherti R."/>
            <person name="Tsui H.-C.T."/>
            <person name="Winkler M.E."/>
        </authorList>
    </citation>
    <scope>NUCLEOTIDE SEQUENCE</scope>
</reference>
<accession>A0A381U0J3</accession>
<dbReference type="EMBL" id="UINC01005230">
    <property type="protein sequence ID" value="SVA19963.1"/>
    <property type="molecule type" value="Genomic_DNA"/>
</dbReference>
<evidence type="ECO:0000313" key="5">
    <source>
        <dbReference type="EMBL" id="SVA19963.1"/>
    </source>
</evidence>
<comment type="subcellular location">
    <subcellularLocation>
        <location evidence="1">Mitochondrion</location>
    </subcellularLocation>
</comment>
<dbReference type="GO" id="GO:0032259">
    <property type="term" value="P:methylation"/>
    <property type="evidence" value="ECO:0007669"/>
    <property type="project" value="UniProtKB-KW"/>
</dbReference>
<dbReference type="InterPro" id="IPR003788">
    <property type="entry name" value="NDUFAF7"/>
</dbReference>
<dbReference type="Gene3D" id="3.40.50.12710">
    <property type="match status" value="1"/>
</dbReference>
<keyword evidence="4" id="KW-0496">Mitochondrion</keyword>
<evidence type="ECO:0000256" key="4">
    <source>
        <dbReference type="ARBA" id="ARBA00023128"/>
    </source>
</evidence>
<sequence>MSLKDIISQTIHQNSKPIGFDVFMDLALYSPKTGYYRSNASVIGHQGDFITAPETSDLFGYSLARQCKQILNKSASILEFGAGNGVLAAQILFELARLNSLPKKYYILELSAQLKQRQYETISKVLPELVGIVEWLSELPKNYSGVVIANEVLDAMPAKRLMFSDGSFFELGVGYIDEQFQWSLFDEPYSGLMKMPTDNFIEGYKTEINLQALAWIKSLYDTMYDGVVLLIDYGMDRTEYFHPQRSEGTLRCYYKHKASDNPFENVGKQDITTSVNFSDIADQACDSGFEVLGYCNQAMFLLSLGIEDYLLEEKDNAKRIQLAQQIKQLVLPSAMGESFKVLALSKKHTVKLDGFREQDLAGKL</sequence>
<proteinExistence type="predicted"/>
<evidence type="ECO:0000256" key="2">
    <source>
        <dbReference type="ARBA" id="ARBA00022603"/>
    </source>
</evidence>
<keyword evidence="3" id="KW-0808">Transferase</keyword>
<dbReference type="PANTHER" id="PTHR12049:SF7">
    <property type="entry name" value="PROTEIN ARGININE METHYLTRANSFERASE NDUFAF7, MITOCHONDRIAL"/>
    <property type="match status" value="1"/>
</dbReference>
<dbReference type="SUPFAM" id="SSF53335">
    <property type="entry name" value="S-adenosyl-L-methionine-dependent methyltransferases"/>
    <property type="match status" value="1"/>
</dbReference>
<evidence type="ECO:0008006" key="6">
    <source>
        <dbReference type="Google" id="ProtNLM"/>
    </source>
</evidence>
<dbReference type="GO" id="GO:0035243">
    <property type="term" value="F:protein-arginine omega-N symmetric methyltransferase activity"/>
    <property type="evidence" value="ECO:0007669"/>
    <property type="project" value="TreeGrafter"/>
</dbReference>
<evidence type="ECO:0000256" key="3">
    <source>
        <dbReference type="ARBA" id="ARBA00022679"/>
    </source>
</evidence>
<evidence type="ECO:0000256" key="1">
    <source>
        <dbReference type="ARBA" id="ARBA00004173"/>
    </source>
</evidence>
<dbReference type="Pfam" id="PF02636">
    <property type="entry name" value="Methyltransf_28"/>
    <property type="match status" value="1"/>
</dbReference>
<gene>
    <name evidence="5" type="ORF">METZ01_LOCUS72817</name>
</gene>
<name>A0A381U0J3_9ZZZZ</name>
<dbReference type="InterPro" id="IPR029063">
    <property type="entry name" value="SAM-dependent_MTases_sf"/>
</dbReference>
<dbReference type="AlphaFoldDB" id="A0A381U0J3"/>